<feature type="compositionally biased region" description="Acidic residues" evidence="2">
    <location>
        <begin position="93"/>
        <end position="103"/>
    </location>
</feature>
<reference evidence="3 4" key="1">
    <citation type="submission" date="2015-01" db="EMBL/GenBank/DDBJ databases">
        <title>Genome of allotetraploid Gossypium barbadense reveals genomic plasticity and fiber elongation in cotton evolution.</title>
        <authorList>
            <person name="Chen X."/>
            <person name="Liu X."/>
            <person name="Zhao B."/>
            <person name="Zheng H."/>
            <person name="Hu Y."/>
            <person name="Lu G."/>
            <person name="Yang C."/>
            <person name="Chen J."/>
            <person name="Shan C."/>
            <person name="Zhang L."/>
            <person name="Zhou Y."/>
            <person name="Wang L."/>
            <person name="Guo W."/>
            <person name="Bai Y."/>
            <person name="Ruan J."/>
            <person name="Shangguan X."/>
            <person name="Mao Y."/>
            <person name="Jiang J."/>
            <person name="Zhu Y."/>
            <person name="Lei J."/>
            <person name="Kang H."/>
            <person name="Chen S."/>
            <person name="He X."/>
            <person name="Wang R."/>
            <person name="Wang Y."/>
            <person name="Chen J."/>
            <person name="Wang L."/>
            <person name="Yu S."/>
            <person name="Wang B."/>
            <person name="Wei J."/>
            <person name="Song S."/>
            <person name="Lu X."/>
            <person name="Gao Z."/>
            <person name="Gu W."/>
            <person name="Deng X."/>
            <person name="Ma D."/>
            <person name="Wang S."/>
            <person name="Liang W."/>
            <person name="Fang L."/>
            <person name="Cai C."/>
            <person name="Zhu X."/>
            <person name="Zhou B."/>
            <person name="Zhang Y."/>
            <person name="Chen Z."/>
            <person name="Xu S."/>
            <person name="Zhu R."/>
            <person name="Wang S."/>
            <person name="Zhang T."/>
            <person name="Zhao G."/>
        </authorList>
    </citation>
    <scope>NUCLEOTIDE SEQUENCE [LARGE SCALE GENOMIC DNA]</scope>
    <source>
        <strain evidence="4">cv. Xinhai21</strain>
        <tissue evidence="3">Leaf</tissue>
    </source>
</reference>
<protein>
    <submittedName>
        <fullName evidence="3">Uncharacterized protein</fullName>
    </submittedName>
</protein>
<proteinExistence type="predicted"/>
<evidence type="ECO:0000313" key="3">
    <source>
        <dbReference type="EMBL" id="PPS10397.1"/>
    </source>
</evidence>
<gene>
    <name evidence="3" type="ORF">GOBAR_AA10247</name>
</gene>
<dbReference type="AlphaFoldDB" id="A0A2P5Y4A6"/>
<feature type="region of interest" description="Disordered" evidence="2">
    <location>
        <begin position="78"/>
        <end position="128"/>
    </location>
</feature>
<feature type="coiled-coil region" evidence="1">
    <location>
        <begin position="13"/>
        <end position="40"/>
    </location>
</feature>
<accession>A0A2P5Y4A6</accession>
<dbReference type="EMBL" id="KZ663731">
    <property type="protein sequence ID" value="PPS10397.1"/>
    <property type="molecule type" value="Genomic_DNA"/>
</dbReference>
<dbReference type="OrthoDB" id="1839340at2759"/>
<keyword evidence="1" id="KW-0175">Coiled coil</keyword>
<name>A0A2P5Y4A6_GOSBA</name>
<dbReference type="Proteomes" id="UP000239757">
    <property type="component" value="Unassembled WGS sequence"/>
</dbReference>
<organism evidence="3 4">
    <name type="scientific">Gossypium barbadense</name>
    <name type="common">Sea Island cotton</name>
    <name type="synonym">Hibiscus barbadensis</name>
    <dbReference type="NCBI Taxonomy" id="3634"/>
    <lineage>
        <taxon>Eukaryota</taxon>
        <taxon>Viridiplantae</taxon>
        <taxon>Streptophyta</taxon>
        <taxon>Embryophyta</taxon>
        <taxon>Tracheophyta</taxon>
        <taxon>Spermatophyta</taxon>
        <taxon>Magnoliopsida</taxon>
        <taxon>eudicotyledons</taxon>
        <taxon>Gunneridae</taxon>
        <taxon>Pentapetalae</taxon>
        <taxon>rosids</taxon>
        <taxon>malvids</taxon>
        <taxon>Malvales</taxon>
        <taxon>Malvaceae</taxon>
        <taxon>Malvoideae</taxon>
        <taxon>Gossypium</taxon>
    </lineage>
</organism>
<evidence type="ECO:0000256" key="1">
    <source>
        <dbReference type="SAM" id="Coils"/>
    </source>
</evidence>
<evidence type="ECO:0000256" key="2">
    <source>
        <dbReference type="SAM" id="MobiDB-lite"/>
    </source>
</evidence>
<evidence type="ECO:0000313" key="4">
    <source>
        <dbReference type="Proteomes" id="UP000239757"/>
    </source>
</evidence>
<sequence length="425" mass="48369">MLSKFILVSETRFQNTETALKNQQASIQGLETQIDQLSKLISERPQGSLPSTIEPNSREHLNAISAQNKDGLIIHEPEIQQNNAMNKGREEVNDNDPEQELDEWREHKPRKHDKPKLLQNKPDTSSNQLTVGDKVLLDAVDPHIVTTTPNEKILLTVLSIFPFGTVEVSHPKFGTFKHTRPGTRACLKPWPNSGRDTAMRDGRVEAGHDFPKTRGTLCRHHGARRPWSLPQRNVGDRVLPRYVLQSKFGTPSLNYRKLHRRSYFRYSAHDPSPQVVMTNNDDPVYGGGGHECTPTQYPHLSLLVLEGFGTILFHLRPQPLEGLSSPPSLRYLHAILAHTLTRRRESTGIINILDAYYLWCMANAHVTDLTYFIAFAIRHQTERHRISTYTDRSDVPTRHHDYVTHADDRAPTWDRSSSVPSLACH</sequence>